<comment type="similarity">
    <text evidence="4">Belongs to the protein kinase superfamily.</text>
</comment>
<dbReference type="GO" id="GO:0007165">
    <property type="term" value="P:signal transduction"/>
    <property type="evidence" value="ECO:0007669"/>
    <property type="project" value="TreeGrafter"/>
</dbReference>
<keyword evidence="4" id="KW-0808">Transferase</keyword>
<evidence type="ECO:0000256" key="2">
    <source>
        <dbReference type="ARBA" id="ARBA00022840"/>
    </source>
</evidence>
<dbReference type="InterPro" id="IPR008271">
    <property type="entry name" value="Ser/Thr_kinase_AS"/>
</dbReference>
<dbReference type="Pfam" id="PF00069">
    <property type="entry name" value="Pkinase"/>
    <property type="match status" value="1"/>
</dbReference>
<dbReference type="OrthoDB" id="6380006at2759"/>
<name>A0A5B7G447_PORTR</name>
<feature type="compositionally biased region" description="Basic and acidic residues" evidence="5">
    <location>
        <begin position="339"/>
        <end position="349"/>
    </location>
</feature>
<feature type="region of interest" description="Disordered" evidence="5">
    <location>
        <begin position="288"/>
        <end position="368"/>
    </location>
</feature>
<dbReference type="InterPro" id="IPR000719">
    <property type="entry name" value="Prot_kinase_dom"/>
</dbReference>
<dbReference type="PROSITE" id="PS50011">
    <property type="entry name" value="PROTEIN_KINASE_DOM"/>
    <property type="match status" value="1"/>
</dbReference>
<keyword evidence="8" id="KW-1185">Reference proteome</keyword>
<keyword evidence="2 3" id="KW-0067">ATP-binding</keyword>
<organism evidence="7 8">
    <name type="scientific">Portunus trituberculatus</name>
    <name type="common">Swimming crab</name>
    <name type="synonym">Neptunus trituberculatus</name>
    <dbReference type="NCBI Taxonomy" id="210409"/>
    <lineage>
        <taxon>Eukaryota</taxon>
        <taxon>Metazoa</taxon>
        <taxon>Ecdysozoa</taxon>
        <taxon>Arthropoda</taxon>
        <taxon>Crustacea</taxon>
        <taxon>Multicrustacea</taxon>
        <taxon>Malacostraca</taxon>
        <taxon>Eumalacostraca</taxon>
        <taxon>Eucarida</taxon>
        <taxon>Decapoda</taxon>
        <taxon>Pleocyemata</taxon>
        <taxon>Brachyura</taxon>
        <taxon>Eubrachyura</taxon>
        <taxon>Portunoidea</taxon>
        <taxon>Portunidae</taxon>
        <taxon>Portuninae</taxon>
        <taxon>Portunus</taxon>
    </lineage>
</organism>
<feature type="binding site" evidence="3">
    <location>
        <position position="44"/>
    </location>
    <ligand>
        <name>ATP</name>
        <dbReference type="ChEBI" id="CHEBI:30616"/>
    </ligand>
</feature>
<accession>A0A5B7G447</accession>
<dbReference type="PROSITE" id="PS00107">
    <property type="entry name" value="PROTEIN_KINASE_ATP"/>
    <property type="match status" value="1"/>
</dbReference>
<dbReference type="PROSITE" id="PS00108">
    <property type="entry name" value="PROTEIN_KINASE_ST"/>
    <property type="match status" value="1"/>
</dbReference>
<dbReference type="AlphaFoldDB" id="A0A5B7G447"/>
<keyword evidence="4" id="KW-0418">Kinase</keyword>
<keyword evidence="4" id="KW-0723">Serine/threonine-protein kinase</keyword>
<evidence type="ECO:0000256" key="5">
    <source>
        <dbReference type="SAM" id="MobiDB-lite"/>
    </source>
</evidence>
<feature type="domain" description="Protein kinase" evidence="6">
    <location>
        <begin position="1"/>
        <end position="284"/>
    </location>
</feature>
<dbReference type="PANTHER" id="PTHR48011">
    <property type="entry name" value="CCR4-NOT TRANSCRIPTIONAL COMPLEX SUBUNIT CAF120-RELATED"/>
    <property type="match status" value="1"/>
</dbReference>
<evidence type="ECO:0000256" key="3">
    <source>
        <dbReference type="PROSITE-ProRule" id="PRU10141"/>
    </source>
</evidence>
<dbReference type="SUPFAM" id="SSF56112">
    <property type="entry name" value="Protein kinase-like (PK-like)"/>
    <property type="match status" value="1"/>
</dbReference>
<dbReference type="EMBL" id="VSRR010012730">
    <property type="protein sequence ID" value="MPC54910.1"/>
    <property type="molecule type" value="Genomic_DNA"/>
</dbReference>
<evidence type="ECO:0000313" key="7">
    <source>
        <dbReference type="EMBL" id="MPC54910.1"/>
    </source>
</evidence>
<dbReference type="GO" id="GO:0004674">
    <property type="term" value="F:protein serine/threonine kinase activity"/>
    <property type="evidence" value="ECO:0007669"/>
    <property type="project" value="UniProtKB-KW"/>
</dbReference>
<keyword evidence="1 3" id="KW-0547">Nucleotide-binding</keyword>
<dbReference type="Gene3D" id="1.10.510.10">
    <property type="entry name" value="Transferase(Phosphotransferase) domain 1"/>
    <property type="match status" value="1"/>
</dbReference>
<evidence type="ECO:0000256" key="4">
    <source>
        <dbReference type="RuleBase" id="RU000304"/>
    </source>
</evidence>
<dbReference type="PANTHER" id="PTHR48011:SF4">
    <property type="entry name" value="MITOGEN-ACTIVATED PROTEIN KINASE KINASE KINASE 19"/>
    <property type="match status" value="1"/>
</dbReference>
<reference evidence="7 8" key="1">
    <citation type="submission" date="2019-05" db="EMBL/GenBank/DDBJ databases">
        <title>Another draft genome of Portunus trituberculatus and its Hox gene families provides insights of decapod evolution.</title>
        <authorList>
            <person name="Jeong J.-H."/>
            <person name="Song I."/>
            <person name="Kim S."/>
            <person name="Choi T."/>
            <person name="Kim D."/>
            <person name="Ryu S."/>
            <person name="Kim W."/>
        </authorList>
    </citation>
    <scope>NUCLEOTIDE SEQUENCE [LARGE SCALE GENOMIC DNA]</scope>
    <source>
        <tissue evidence="7">Muscle</tissue>
    </source>
</reference>
<evidence type="ECO:0000259" key="6">
    <source>
        <dbReference type="PROSITE" id="PS50011"/>
    </source>
</evidence>
<feature type="region of interest" description="Disordered" evidence="5">
    <location>
        <begin position="244"/>
        <end position="263"/>
    </location>
</feature>
<protein>
    <recommendedName>
        <fullName evidence="6">Protein kinase domain-containing protein</fullName>
    </recommendedName>
</protein>
<comment type="caution">
    <text evidence="7">The sequence shown here is derived from an EMBL/GenBank/DDBJ whole genome shotgun (WGS) entry which is preliminary data.</text>
</comment>
<dbReference type="SMART" id="SM00220">
    <property type="entry name" value="S_TKc"/>
    <property type="match status" value="1"/>
</dbReference>
<sequence>MRSHVPFLTREELHSLDCGRLLGEGGFGRLRLMTWENGAPAVVKELLQAKQLLPVLAEATTLLQLSGAGGAPQLLECLVSLEAVCHCLQEVHGKGILHNDLKWNNITFTGTVSAPNFHIIDFGPASSSTSYDAGKAQAQNLVEVTSKDDDDSLYSRKPHWVAPEVYTGKSVFPSGDVYSLGWLIDDIMDWCTHDFLTGPLRSLSSACTARDASRLPSLAQVSHCLAILAKSLTLQQLTQKFYSDDGKQDEGEGKEEKVNSVLSEKQDDDIVKVNAKKIKKHKHVIQSEWEEDDQKTDDIVSEKDFQEEKNNERYKFMTGDAEKNGDHHEEEDVDSQEENESKAYNREDEKEGDYEDEKNRGKRQKQEW</sequence>
<evidence type="ECO:0000313" key="8">
    <source>
        <dbReference type="Proteomes" id="UP000324222"/>
    </source>
</evidence>
<dbReference type="InterPro" id="IPR011009">
    <property type="entry name" value="Kinase-like_dom_sf"/>
</dbReference>
<feature type="compositionally biased region" description="Basic and acidic residues" evidence="5">
    <location>
        <begin position="296"/>
        <end position="330"/>
    </location>
</feature>
<dbReference type="InterPro" id="IPR052751">
    <property type="entry name" value="Plant_MAPKKK"/>
</dbReference>
<dbReference type="GO" id="GO:0005524">
    <property type="term" value="F:ATP binding"/>
    <property type="evidence" value="ECO:0007669"/>
    <property type="project" value="UniProtKB-UniRule"/>
</dbReference>
<proteinExistence type="inferred from homology"/>
<evidence type="ECO:0000256" key="1">
    <source>
        <dbReference type="ARBA" id="ARBA00022741"/>
    </source>
</evidence>
<dbReference type="Proteomes" id="UP000324222">
    <property type="component" value="Unassembled WGS sequence"/>
</dbReference>
<dbReference type="InterPro" id="IPR017441">
    <property type="entry name" value="Protein_kinase_ATP_BS"/>
</dbReference>
<gene>
    <name evidence="7" type="ORF">E2C01_048839</name>
</gene>